<organism evidence="2 3">
    <name type="scientific">Ridgeia piscesae</name>
    <name type="common">Tubeworm</name>
    <dbReference type="NCBI Taxonomy" id="27915"/>
    <lineage>
        <taxon>Eukaryota</taxon>
        <taxon>Metazoa</taxon>
        <taxon>Spiralia</taxon>
        <taxon>Lophotrochozoa</taxon>
        <taxon>Annelida</taxon>
        <taxon>Polychaeta</taxon>
        <taxon>Sedentaria</taxon>
        <taxon>Canalipalpata</taxon>
        <taxon>Sabellida</taxon>
        <taxon>Siboglinidae</taxon>
        <taxon>Ridgeia</taxon>
    </lineage>
</organism>
<evidence type="ECO:0000313" key="3">
    <source>
        <dbReference type="Proteomes" id="UP001209878"/>
    </source>
</evidence>
<gene>
    <name evidence="2" type="ORF">NP493_31g06052</name>
</gene>
<feature type="region of interest" description="Disordered" evidence="1">
    <location>
        <begin position="65"/>
        <end position="100"/>
    </location>
</feature>
<dbReference type="AlphaFoldDB" id="A0AAD9UK96"/>
<dbReference type="Proteomes" id="UP001209878">
    <property type="component" value="Unassembled WGS sequence"/>
</dbReference>
<keyword evidence="3" id="KW-1185">Reference proteome</keyword>
<dbReference type="EMBL" id="JAODUO010000030">
    <property type="protein sequence ID" value="KAK2192461.1"/>
    <property type="molecule type" value="Genomic_DNA"/>
</dbReference>
<evidence type="ECO:0000313" key="2">
    <source>
        <dbReference type="EMBL" id="KAK2192461.1"/>
    </source>
</evidence>
<feature type="compositionally biased region" description="Basic residues" evidence="1">
    <location>
        <begin position="72"/>
        <end position="85"/>
    </location>
</feature>
<protein>
    <submittedName>
        <fullName evidence="2">Uncharacterized protein</fullName>
    </submittedName>
</protein>
<comment type="caution">
    <text evidence="2">The sequence shown here is derived from an EMBL/GenBank/DDBJ whole genome shotgun (WGS) entry which is preliminary data.</text>
</comment>
<accession>A0AAD9UK96</accession>
<name>A0AAD9UK96_RIDPI</name>
<proteinExistence type="predicted"/>
<sequence length="100" mass="11484">MDRYCRHHVCVPTCYTKSDVKRQWECPSTTVCNNVPGTTFALFAARCTDAYSRTYLRRDFRCSTEPGLQSRHSLRRSPGRDRRRARAEAAVLSRQEPGSA</sequence>
<reference evidence="2" key="1">
    <citation type="journal article" date="2023" name="Mol. Biol. Evol.">
        <title>Third-Generation Sequencing Reveals the Adaptive Role of the Epigenome in Three Deep-Sea Polychaetes.</title>
        <authorList>
            <person name="Perez M."/>
            <person name="Aroh O."/>
            <person name="Sun Y."/>
            <person name="Lan Y."/>
            <person name="Juniper S.K."/>
            <person name="Young C.R."/>
            <person name="Angers B."/>
            <person name="Qian P.Y."/>
        </authorList>
    </citation>
    <scope>NUCLEOTIDE SEQUENCE</scope>
    <source>
        <strain evidence="2">R07B-5</strain>
    </source>
</reference>
<evidence type="ECO:0000256" key="1">
    <source>
        <dbReference type="SAM" id="MobiDB-lite"/>
    </source>
</evidence>